<dbReference type="NCBIfam" id="NF001453">
    <property type="entry name" value="PRK00312.1"/>
    <property type="match status" value="1"/>
</dbReference>
<dbReference type="GO" id="GO:0005737">
    <property type="term" value="C:cytoplasm"/>
    <property type="evidence" value="ECO:0007669"/>
    <property type="project" value="UniProtKB-SubCell"/>
</dbReference>
<organism evidence="8 9">
    <name type="scientific">candidate division WOR_3 bacterium SM23_42</name>
    <dbReference type="NCBI Taxonomy" id="1703779"/>
    <lineage>
        <taxon>Bacteria</taxon>
        <taxon>Bacteria division WOR-3</taxon>
    </lineage>
</organism>
<dbReference type="PANTHER" id="PTHR11579:SF0">
    <property type="entry name" value="PROTEIN-L-ISOASPARTATE(D-ASPARTATE) O-METHYLTRANSFERASE"/>
    <property type="match status" value="1"/>
</dbReference>
<dbReference type="InterPro" id="IPR029063">
    <property type="entry name" value="SAM-dependent_MTases_sf"/>
</dbReference>
<keyword evidence="3 7" id="KW-0963">Cytoplasm</keyword>
<dbReference type="Proteomes" id="UP000051373">
    <property type="component" value="Unassembled WGS sequence"/>
</dbReference>
<dbReference type="Pfam" id="PF01135">
    <property type="entry name" value="PCMT"/>
    <property type="match status" value="1"/>
</dbReference>
<dbReference type="EMBL" id="LJUJ01000008">
    <property type="protein sequence ID" value="KPK63784.1"/>
    <property type="molecule type" value="Genomic_DNA"/>
</dbReference>
<keyword evidence="4 7" id="KW-0489">Methyltransferase</keyword>
<dbReference type="InterPro" id="IPR000682">
    <property type="entry name" value="PCMT"/>
</dbReference>
<dbReference type="NCBIfam" id="TIGR00080">
    <property type="entry name" value="pimt"/>
    <property type="match status" value="1"/>
</dbReference>
<comment type="function">
    <text evidence="7">Catalyzes the methyl esterification of L-isoaspartyl residues in peptides and proteins that result from spontaneous decomposition of normal L-aspartyl and L-asparaginyl residues. It plays a role in the repair and/or degradation of damaged proteins.</text>
</comment>
<evidence type="ECO:0000313" key="8">
    <source>
        <dbReference type="EMBL" id="KPK63784.1"/>
    </source>
</evidence>
<reference evidence="8 9" key="1">
    <citation type="journal article" date="2015" name="Microbiome">
        <title>Genomic resolution of linkages in carbon, nitrogen, and sulfur cycling among widespread estuary sediment bacteria.</title>
        <authorList>
            <person name="Baker B.J."/>
            <person name="Lazar C.S."/>
            <person name="Teske A.P."/>
            <person name="Dick G.J."/>
        </authorList>
    </citation>
    <scope>NUCLEOTIDE SEQUENCE [LARGE SCALE GENOMIC DNA]</scope>
    <source>
        <strain evidence="8">SM23_42</strain>
    </source>
</reference>
<gene>
    <name evidence="7" type="primary">pcm</name>
    <name evidence="8" type="ORF">AMJ83_04820</name>
</gene>
<dbReference type="FunFam" id="3.40.50.150:FF:000010">
    <property type="entry name" value="Protein-L-isoaspartate O-methyltransferase"/>
    <property type="match status" value="1"/>
</dbReference>
<evidence type="ECO:0000256" key="1">
    <source>
        <dbReference type="ARBA" id="ARBA00004496"/>
    </source>
</evidence>
<evidence type="ECO:0000313" key="9">
    <source>
        <dbReference type="Proteomes" id="UP000051373"/>
    </source>
</evidence>
<keyword evidence="5 7" id="KW-0808">Transferase</keyword>
<dbReference type="STRING" id="1703779.AMJ83_04820"/>
<comment type="caution">
    <text evidence="8">The sequence shown here is derived from an EMBL/GenBank/DDBJ whole genome shotgun (WGS) entry which is preliminary data.</text>
</comment>
<comment type="catalytic activity">
    <reaction evidence="7">
        <text>[protein]-L-isoaspartate + S-adenosyl-L-methionine = [protein]-L-isoaspartate alpha-methyl ester + S-adenosyl-L-homocysteine</text>
        <dbReference type="Rhea" id="RHEA:12705"/>
        <dbReference type="Rhea" id="RHEA-COMP:12143"/>
        <dbReference type="Rhea" id="RHEA-COMP:12144"/>
        <dbReference type="ChEBI" id="CHEBI:57856"/>
        <dbReference type="ChEBI" id="CHEBI:59789"/>
        <dbReference type="ChEBI" id="CHEBI:90596"/>
        <dbReference type="ChEBI" id="CHEBI:90598"/>
        <dbReference type="EC" id="2.1.1.77"/>
    </reaction>
</comment>
<keyword evidence="6 7" id="KW-0949">S-adenosyl-L-methionine</keyword>
<protein>
    <recommendedName>
        <fullName evidence="7">Protein-L-isoaspartate O-methyltransferase</fullName>
        <ecNumber evidence="7">2.1.1.77</ecNumber>
    </recommendedName>
    <alternativeName>
        <fullName evidence="7">L-isoaspartyl protein carboxyl methyltransferase</fullName>
    </alternativeName>
    <alternativeName>
        <fullName evidence="7">Protein L-isoaspartyl methyltransferase</fullName>
    </alternativeName>
    <alternativeName>
        <fullName evidence="7">Protein-beta-aspartate methyltransferase</fullName>
        <shortName evidence="7">PIMT</shortName>
    </alternativeName>
</protein>
<name>A0A0S8FSQ1_UNCW3</name>
<evidence type="ECO:0000256" key="7">
    <source>
        <dbReference type="HAMAP-Rule" id="MF_00090"/>
    </source>
</evidence>
<dbReference type="HAMAP" id="MF_00090">
    <property type="entry name" value="PIMT"/>
    <property type="match status" value="1"/>
</dbReference>
<dbReference type="GO" id="GO:0030091">
    <property type="term" value="P:protein repair"/>
    <property type="evidence" value="ECO:0007669"/>
    <property type="project" value="UniProtKB-UniRule"/>
</dbReference>
<dbReference type="GO" id="GO:0032259">
    <property type="term" value="P:methylation"/>
    <property type="evidence" value="ECO:0007669"/>
    <property type="project" value="UniProtKB-KW"/>
</dbReference>
<dbReference type="Gene3D" id="3.40.50.150">
    <property type="entry name" value="Vaccinia Virus protein VP39"/>
    <property type="match status" value="1"/>
</dbReference>
<sequence length="217" mass="24605">MIEVKEWRHERERMVKEQIVARGVEDERVLDAMMQVPRHLFVDKVYVHQAYNDYPLSVGHGQTISQPYMVAAMTELLDLKPDDMVLEIGTGSGYQAAILALLCKMVYTVERVSALKEIARERLEKLGFSNVAFLIGDGTLGWPQYAPYDGIIVTAGAPEVPNALIEQLAEKGRLVIPVGSEYFQTLNLVTKQRGRIFRKEFFECTFVPLVGKQGWKE</sequence>
<dbReference type="EC" id="2.1.1.77" evidence="7"/>
<evidence type="ECO:0000256" key="5">
    <source>
        <dbReference type="ARBA" id="ARBA00022679"/>
    </source>
</evidence>
<dbReference type="PROSITE" id="PS01279">
    <property type="entry name" value="PCMT"/>
    <property type="match status" value="1"/>
</dbReference>
<dbReference type="PATRIC" id="fig|1703779.3.peg.1182"/>
<comment type="similarity">
    <text evidence="2 7">Belongs to the methyltransferase superfamily. L-isoaspartyl/D-aspartyl protein methyltransferase family.</text>
</comment>
<dbReference type="SUPFAM" id="SSF53335">
    <property type="entry name" value="S-adenosyl-L-methionine-dependent methyltransferases"/>
    <property type="match status" value="1"/>
</dbReference>
<dbReference type="CDD" id="cd02440">
    <property type="entry name" value="AdoMet_MTases"/>
    <property type="match status" value="1"/>
</dbReference>
<dbReference type="PANTHER" id="PTHR11579">
    <property type="entry name" value="PROTEIN-L-ISOASPARTATE O-METHYLTRANSFERASE"/>
    <property type="match status" value="1"/>
</dbReference>
<feature type="active site" evidence="7">
    <location>
        <position position="65"/>
    </location>
</feature>
<evidence type="ECO:0000256" key="6">
    <source>
        <dbReference type="ARBA" id="ARBA00022691"/>
    </source>
</evidence>
<evidence type="ECO:0000256" key="4">
    <source>
        <dbReference type="ARBA" id="ARBA00022603"/>
    </source>
</evidence>
<proteinExistence type="inferred from homology"/>
<comment type="subcellular location">
    <subcellularLocation>
        <location evidence="1 7">Cytoplasm</location>
    </subcellularLocation>
</comment>
<evidence type="ECO:0000256" key="2">
    <source>
        <dbReference type="ARBA" id="ARBA00005369"/>
    </source>
</evidence>
<accession>A0A0S8FSQ1</accession>
<dbReference type="GO" id="GO:0004719">
    <property type="term" value="F:protein-L-isoaspartate (D-aspartate) O-methyltransferase activity"/>
    <property type="evidence" value="ECO:0007669"/>
    <property type="project" value="UniProtKB-UniRule"/>
</dbReference>
<dbReference type="AlphaFoldDB" id="A0A0S8FSQ1"/>
<evidence type="ECO:0000256" key="3">
    <source>
        <dbReference type="ARBA" id="ARBA00022490"/>
    </source>
</evidence>